<gene>
    <name evidence="2" type="ORF">M911_11165</name>
</gene>
<dbReference type="KEGG" id="hhc:M911_11165"/>
<accession>W8KKH9</accession>
<proteinExistence type="predicted"/>
<name>W8KKH9_9GAMM</name>
<feature type="region of interest" description="Disordered" evidence="1">
    <location>
        <begin position="1"/>
        <end position="67"/>
    </location>
</feature>
<evidence type="ECO:0000256" key="1">
    <source>
        <dbReference type="SAM" id="MobiDB-lite"/>
    </source>
</evidence>
<organism evidence="2 3">
    <name type="scientific">Ectothiorhodospira haloalkaliphila</name>
    <dbReference type="NCBI Taxonomy" id="421628"/>
    <lineage>
        <taxon>Bacteria</taxon>
        <taxon>Pseudomonadati</taxon>
        <taxon>Pseudomonadota</taxon>
        <taxon>Gammaproteobacteria</taxon>
        <taxon>Chromatiales</taxon>
        <taxon>Ectothiorhodospiraceae</taxon>
        <taxon>Ectothiorhodospira</taxon>
    </lineage>
</organism>
<reference evidence="3" key="2">
    <citation type="submission" date="2014-02" db="EMBL/GenBank/DDBJ databases">
        <title>Draft Genome Sequence of extremely halophilic bacteria Halorhodospira halochloris.</title>
        <authorList>
            <person name="Singh K.S."/>
        </authorList>
    </citation>
    <scope>NUCLEOTIDE SEQUENCE [LARGE SCALE GENOMIC DNA]</scope>
    <source>
        <strain evidence="3">A</strain>
    </source>
</reference>
<keyword evidence="3" id="KW-1185">Reference proteome</keyword>
<evidence type="ECO:0000313" key="2">
    <source>
        <dbReference type="EMBL" id="AHK79623.1"/>
    </source>
</evidence>
<dbReference type="Proteomes" id="UP000019442">
    <property type="component" value="Chromosome"/>
</dbReference>
<reference evidence="2 3" key="1">
    <citation type="journal article" date="2014" name="J Genomics">
        <title>Draft Genome Sequence of the Extremely Halophilic Phototrophic Purple Sulfur Bacterium Halorhodospira halochloris.</title>
        <authorList>
            <person name="Singh K.S."/>
            <person name="Kirksey J."/>
            <person name="Hoff W.D."/>
            <person name="Deole R."/>
        </authorList>
    </citation>
    <scope>NUCLEOTIDE SEQUENCE [LARGE SCALE GENOMIC DNA]</scope>
    <source>
        <strain evidence="2 3">A</strain>
    </source>
</reference>
<evidence type="ECO:0000313" key="3">
    <source>
        <dbReference type="Proteomes" id="UP000019442"/>
    </source>
</evidence>
<dbReference type="AlphaFoldDB" id="W8KKH9"/>
<dbReference type="HOGENOM" id="CLU_2806497_0_0_6"/>
<sequence length="67" mass="7216">MWPRARPCARRRSRCPAPSTAVSSTTPPAPGWAPSALRATAKPSPRTSVSTPRNMPGWADRVQPPQP</sequence>
<dbReference type="EMBL" id="CP007268">
    <property type="protein sequence ID" value="AHK79623.1"/>
    <property type="molecule type" value="Genomic_DNA"/>
</dbReference>
<protein>
    <submittedName>
        <fullName evidence="2">Uncharacterized protein</fullName>
    </submittedName>
</protein>